<proteinExistence type="predicted"/>
<sequence length="48" mass="5838">MKIKLLLHFFPRHQVESKIFNNYQKLTGKIPTTLPEFIDREKERLTTH</sequence>
<dbReference type="AlphaFoldDB" id="A0A1H9LDW2"/>
<evidence type="ECO:0000313" key="2">
    <source>
        <dbReference type="Proteomes" id="UP000198999"/>
    </source>
</evidence>
<protein>
    <submittedName>
        <fullName evidence="1">Uncharacterized protein</fullName>
    </submittedName>
</protein>
<dbReference type="EMBL" id="FOFN01000006">
    <property type="protein sequence ID" value="SER09662.1"/>
    <property type="molecule type" value="Genomic_DNA"/>
</dbReference>
<keyword evidence="2" id="KW-1185">Reference proteome</keyword>
<dbReference type="STRING" id="419940.SAMN05421824_3009"/>
<reference evidence="1 2" key="1">
    <citation type="submission" date="2016-10" db="EMBL/GenBank/DDBJ databases">
        <authorList>
            <person name="de Groot N.N."/>
        </authorList>
    </citation>
    <scope>NUCLEOTIDE SEQUENCE [LARGE SCALE GENOMIC DNA]</scope>
    <source>
        <strain evidence="1 2">DSM 21035</strain>
    </source>
</reference>
<name>A0A1H9LDW2_9FLAO</name>
<gene>
    <name evidence="1" type="ORF">SAMN05421824_3009</name>
</gene>
<accession>A0A1H9LDW2</accession>
<dbReference type="Proteomes" id="UP000198999">
    <property type="component" value="Unassembled WGS sequence"/>
</dbReference>
<evidence type="ECO:0000313" key="1">
    <source>
        <dbReference type="EMBL" id="SER09662.1"/>
    </source>
</evidence>
<organism evidence="1 2">
    <name type="scientific">Hyunsoonleella jejuensis</name>
    <dbReference type="NCBI Taxonomy" id="419940"/>
    <lineage>
        <taxon>Bacteria</taxon>
        <taxon>Pseudomonadati</taxon>
        <taxon>Bacteroidota</taxon>
        <taxon>Flavobacteriia</taxon>
        <taxon>Flavobacteriales</taxon>
        <taxon>Flavobacteriaceae</taxon>
    </lineage>
</organism>